<sequence length="53" mass="5511">MTTAAITPDVQAAEQNGAIHPLGHALRAIKAFASAAVDVVLLGQHATELHVKR</sequence>
<comment type="caution">
    <text evidence="1">The sequence shown here is derived from an EMBL/GenBank/DDBJ whole genome shotgun (WGS) entry which is preliminary data.</text>
</comment>
<organism evidence="1 2">
    <name type="scientific">Streptomyces orinoci</name>
    <name type="common">Streptoverticillium orinoci</name>
    <dbReference type="NCBI Taxonomy" id="67339"/>
    <lineage>
        <taxon>Bacteria</taxon>
        <taxon>Bacillati</taxon>
        <taxon>Actinomycetota</taxon>
        <taxon>Actinomycetes</taxon>
        <taxon>Kitasatosporales</taxon>
        <taxon>Streptomycetaceae</taxon>
        <taxon>Streptomyces</taxon>
    </lineage>
</organism>
<reference evidence="1 2" key="1">
    <citation type="submission" date="2024-06" db="EMBL/GenBank/DDBJ databases">
        <title>The Natural Products Discovery Center: Release of the First 8490 Sequenced Strains for Exploring Actinobacteria Biosynthetic Diversity.</title>
        <authorList>
            <person name="Kalkreuter E."/>
            <person name="Kautsar S.A."/>
            <person name="Yang D."/>
            <person name="Bader C.D."/>
            <person name="Teijaro C.N."/>
            <person name="Fluegel L."/>
            <person name="Davis C.M."/>
            <person name="Simpson J.R."/>
            <person name="Lauterbach L."/>
            <person name="Steele A.D."/>
            <person name="Gui C."/>
            <person name="Meng S."/>
            <person name="Li G."/>
            <person name="Viehrig K."/>
            <person name="Ye F."/>
            <person name="Su P."/>
            <person name="Kiefer A.F."/>
            <person name="Nichols A."/>
            <person name="Cepeda A.J."/>
            <person name="Yan W."/>
            <person name="Fan B."/>
            <person name="Jiang Y."/>
            <person name="Adhikari A."/>
            <person name="Zheng C.-J."/>
            <person name="Schuster L."/>
            <person name="Cowan T.M."/>
            <person name="Smanski M.J."/>
            <person name="Chevrette M.G."/>
            <person name="De Carvalho L.P.S."/>
            <person name="Shen B."/>
        </authorList>
    </citation>
    <scope>NUCLEOTIDE SEQUENCE [LARGE SCALE GENOMIC DNA]</scope>
    <source>
        <strain evidence="1 2">NPDC052347</strain>
    </source>
</reference>
<accession>A0ABV3JTX8</accession>
<keyword evidence="2" id="KW-1185">Reference proteome</keyword>
<gene>
    <name evidence="1" type="ORF">AB0L16_07610</name>
</gene>
<proteinExistence type="predicted"/>
<protein>
    <submittedName>
        <fullName evidence="1">Uncharacterized protein</fullName>
    </submittedName>
</protein>
<dbReference type="RefSeq" id="WP_164503321.1">
    <property type="nucleotide sequence ID" value="NZ_JBFAUK010000004.1"/>
</dbReference>
<dbReference type="EMBL" id="JBFAUK010000004">
    <property type="protein sequence ID" value="MEV5506330.1"/>
    <property type="molecule type" value="Genomic_DNA"/>
</dbReference>
<name>A0ABV3JTX8_STRON</name>
<evidence type="ECO:0000313" key="1">
    <source>
        <dbReference type="EMBL" id="MEV5506330.1"/>
    </source>
</evidence>
<dbReference type="Proteomes" id="UP001552594">
    <property type="component" value="Unassembled WGS sequence"/>
</dbReference>
<evidence type="ECO:0000313" key="2">
    <source>
        <dbReference type="Proteomes" id="UP001552594"/>
    </source>
</evidence>